<dbReference type="InterPro" id="IPR048469">
    <property type="entry name" value="YchJ-like_M"/>
</dbReference>
<feature type="domain" description="YchJ-like middle NTF2-like" evidence="1">
    <location>
        <begin position="37"/>
        <end position="131"/>
    </location>
</feature>
<evidence type="ECO:0000313" key="2">
    <source>
        <dbReference type="EMBL" id="GED07890.1"/>
    </source>
</evidence>
<dbReference type="SUPFAM" id="SSF54427">
    <property type="entry name" value="NTF2-like"/>
    <property type="match status" value="1"/>
</dbReference>
<sequence length="132" mass="14810">MPATCPCRALDEHKPSYAQCCQPFHLGCQDKTVLPETAEALMRSRYSAFVLLLEQYLLDTWHESTRPQDLQLDEELEWTGLEIIKTRSGGAQASRGVVEFAAHYGRGANAGSQHEVSTFVKEDGAWYYVDAL</sequence>
<accession>A0A4Y4DWU7</accession>
<dbReference type="InterPro" id="IPR032710">
    <property type="entry name" value="NTF2-like_dom_sf"/>
</dbReference>
<dbReference type="EMBL" id="BJNY01000031">
    <property type="protein sequence ID" value="GED07890.1"/>
    <property type="molecule type" value="Genomic_DNA"/>
</dbReference>
<protein>
    <submittedName>
        <fullName evidence="2">UPF0225 protein</fullName>
    </submittedName>
</protein>
<dbReference type="Proteomes" id="UP000316612">
    <property type="component" value="Unassembled WGS sequence"/>
</dbReference>
<comment type="caution">
    <text evidence="2">The sequence shown here is derived from an EMBL/GenBank/DDBJ whole genome shotgun (WGS) entry which is preliminary data.</text>
</comment>
<name>A0A4Y4DWU7_GLUUR</name>
<dbReference type="AlphaFoldDB" id="A0A4Y4DWU7"/>
<organism evidence="2 3">
    <name type="scientific">Glutamicibacter uratoxydans</name>
    <name type="common">Arthrobacter uratoxydans</name>
    <dbReference type="NCBI Taxonomy" id="43667"/>
    <lineage>
        <taxon>Bacteria</taxon>
        <taxon>Bacillati</taxon>
        <taxon>Actinomycetota</taxon>
        <taxon>Actinomycetes</taxon>
        <taxon>Micrococcales</taxon>
        <taxon>Micrococcaceae</taxon>
        <taxon>Glutamicibacter</taxon>
    </lineage>
</organism>
<keyword evidence="3" id="KW-1185">Reference proteome</keyword>
<proteinExistence type="predicted"/>
<dbReference type="Pfam" id="PF17775">
    <property type="entry name" value="YchJ_M-like"/>
    <property type="match status" value="1"/>
</dbReference>
<dbReference type="PANTHER" id="PTHR33747">
    <property type="entry name" value="UPF0225 PROTEIN SCO1677"/>
    <property type="match status" value="1"/>
</dbReference>
<evidence type="ECO:0000259" key="1">
    <source>
        <dbReference type="Pfam" id="PF17775"/>
    </source>
</evidence>
<dbReference type="Gene3D" id="3.10.450.50">
    <property type="match status" value="1"/>
</dbReference>
<evidence type="ECO:0000313" key="3">
    <source>
        <dbReference type="Proteomes" id="UP000316612"/>
    </source>
</evidence>
<dbReference type="PANTHER" id="PTHR33747:SF1">
    <property type="entry name" value="ADENYLATE CYCLASE-ASSOCIATED CAP C-TERMINAL DOMAIN-CONTAINING PROTEIN"/>
    <property type="match status" value="1"/>
</dbReference>
<reference evidence="2 3" key="1">
    <citation type="submission" date="2019-06" db="EMBL/GenBank/DDBJ databases">
        <title>Whole genome shotgun sequence of Glutamicibacter uratoxydans NBRC 15515.</title>
        <authorList>
            <person name="Hosoyama A."/>
            <person name="Uohara A."/>
            <person name="Ohji S."/>
            <person name="Ichikawa N."/>
        </authorList>
    </citation>
    <scope>NUCLEOTIDE SEQUENCE [LARGE SCALE GENOMIC DNA]</scope>
    <source>
        <strain evidence="2 3">NBRC 15515</strain>
    </source>
</reference>
<gene>
    <name evidence="2" type="ORF">AUR04nite_34220</name>
</gene>